<feature type="repeat" description="WD" evidence="1">
    <location>
        <begin position="21"/>
        <end position="62"/>
    </location>
</feature>
<dbReference type="PANTHER" id="PTHR19879:SF9">
    <property type="entry name" value="TRANSCRIPTION INITIATION FACTOR TFIID SUBUNIT 5"/>
    <property type="match status" value="1"/>
</dbReference>
<dbReference type="OrthoDB" id="972532at2759"/>
<dbReference type="SMART" id="SM00320">
    <property type="entry name" value="WD40"/>
    <property type="match status" value="1"/>
</dbReference>
<organism evidence="2 3">
    <name type="scientific">Fusarium solani</name>
    <name type="common">Filamentous fungus</name>
    <dbReference type="NCBI Taxonomy" id="169388"/>
    <lineage>
        <taxon>Eukaryota</taxon>
        <taxon>Fungi</taxon>
        <taxon>Dikarya</taxon>
        <taxon>Ascomycota</taxon>
        <taxon>Pezizomycotina</taxon>
        <taxon>Sordariomycetes</taxon>
        <taxon>Hypocreomycetidae</taxon>
        <taxon>Hypocreales</taxon>
        <taxon>Nectriaceae</taxon>
        <taxon>Fusarium</taxon>
        <taxon>Fusarium solani species complex</taxon>
    </lineage>
</organism>
<dbReference type="Proteomes" id="UP000736672">
    <property type="component" value="Unassembled WGS sequence"/>
</dbReference>
<dbReference type="PROSITE" id="PS50082">
    <property type="entry name" value="WD_REPEATS_2"/>
    <property type="match status" value="1"/>
</dbReference>
<protein>
    <submittedName>
        <fullName evidence="2">WD40-repeat-containing domain protein</fullName>
    </submittedName>
</protein>
<dbReference type="Gene3D" id="2.130.10.10">
    <property type="entry name" value="YVTN repeat-like/Quinoprotein amine dehydrogenase"/>
    <property type="match status" value="1"/>
</dbReference>
<accession>A0A9P9H061</accession>
<dbReference type="Pfam" id="PF00400">
    <property type="entry name" value="WD40"/>
    <property type="match status" value="1"/>
</dbReference>
<dbReference type="SUPFAM" id="SSF50978">
    <property type="entry name" value="WD40 repeat-like"/>
    <property type="match status" value="1"/>
</dbReference>
<evidence type="ECO:0000313" key="2">
    <source>
        <dbReference type="EMBL" id="KAH7248286.1"/>
    </source>
</evidence>
<dbReference type="PROSITE" id="PS50294">
    <property type="entry name" value="WD_REPEATS_REGION"/>
    <property type="match status" value="1"/>
</dbReference>
<comment type="caution">
    <text evidence="2">The sequence shown here is derived from an EMBL/GenBank/DDBJ whole genome shotgun (WGS) entry which is preliminary data.</text>
</comment>
<dbReference type="InterPro" id="IPR036322">
    <property type="entry name" value="WD40_repeat_dom_sf"/>
</dbReference>
<dbReference type="InterPro" id="IPR015943">
    <property type="entry name" value="WD40/YVTN_repeat-like_dom_sf"/>
</dbReference>
<name>A0A9P9H061_FUSSL</name>
<evidence type="ECO:0000313" key="3">
    <source>
        <dbReference type="Proteomes" id="UP000736672"/>
    </source>
</evidence>
<proteinExistence type="predicted"/>
<dbReference type="AlphaFoldDB" id="A0A9P9H061"/>
<dbReference type="InterPro" id="IPR001680">
    <property type="entry name" value="WD40_rpt"/>
</dbReference>
<feature type="non-terminal residue" evidence="2">
    <location>
        <position position="77"/>
    </location>
</feature>
<keyword evidence="3" id="KW-1185">Reference proteome</keyword>
<dbReference type="EMBL" id="JAGTJS010000014">
    <property type="protein sequence ID" value="KAH7248286.1"/>
    <property type="molecule type" value="Genomic_DNA"/>
</dbReference>
<dbReference type="PANTHER" id="PTHR19879">
    <property type="entry name" value="TRANSCRIPTION INITIATION FACTOR TFIID"/>
    <property type="match status" value="1"/>
</dbReference>
<gene>
    <name evidence="2" type="ORF">B0J15DRAFT_426945</name>
</gene>
<keyword evidence="1" id="KW-0853">WD repeat</keyword>
<sequence length="77" mass="8445">MGETTAVRIWTIDSGQQLHKLDGHTAEVNSVAIHTEKHLCVSGSSDLTYRIWSLSEGSCLRTISGELSGMCQILQEQ</sequence>
<evidence type="ECO:0000256" key="1">
    <source>
        <dbReference type="PROSITE-ProRule" id="PRU00221"/>
    </source>
</evidence>
<reference evidence="2" key="1">
    <citation type="journal article" date="2021" name="Nat. Commun.">
        <title>Genetic determinants of endophytism in the Arabidopsis root mycobiome.</title>
        <authorList>
            <person name="Mesny F."/>
            <person name="Miyauchi S."/>
            <person name="Thiergart T."/>
            <person name="Pickel B."/>
            <person name="Atanasova L."/>
            <person name="Karlsson M."/>
            <person name="Huettel B."/>
            <person name="Barry K.W."/>
            <person name="Haridas S."/>
            <person name="Chen C."/>
            <person name="Bauer D."/>
            <person name="Andreopoulos W."/>
            <person name="Pangilinan J."/>
            <person name="LaButti K."/>
            <person name="Riley R."/>
            <person name="Lipzen A."/>
            <person name="Clum A."/>
            <person name="Drula E."/>
            <person name="Henrissat B."/>
            <person name="Kohler A."/>
            <person name="Grigoriev I.V."/>
            <person name="Martin F.M."/>
            <person name="Hacquard S."/>
        </authorList>
    </citation>
    <scope>NUCLEOTIDE SEQUENCE</scope>
    <source>
        <strain evidence="2">FSSC 5 MPI-SDFR-AT-0091</strain>
    </source>
</reference>